<feature type="region of interest" description="Disordered" evidence="1">
    <location>
        <begin position="72"/>
        <end position="132"/>
    </location>
</feature>
<feature type="compositionally biased region" description="Basic and acidic residues" evidence="1">
    <location>
        <begin position="120"/>
        <end position="132"/>
    </location>
</feature>
<evidence type="ECO:0000313" key="3">
    <source>
        <dbReference type="Proteomes" id="UP001234178"/>
    </source>
</evidence>
<evidence type="ECO:0000256" key="1">
    <source>
        <dbReference type="SAM" id="MobiDB-lite"/>
    </source>
</evidence>
<comment type="caution">
    <text evidence="2">The sequence shown here is derived from an EMBL/GenBank/DDBJ whole genome shotgun (WGS) entry which is preliminary data.</text>
</comment>
<evidence type="ECO:0000313" key="2">
    <source>
        <dbReference type="EMBL" id="KAK4011606.1"/>
    </source>
</evidence>
<name>A0ABQ9ZF97_9CRUS</name>
<dbReference type="EMBL" id="JAOYFB010000003">
    <property type="protein sequence ID" value="KAK4011606.1"/>
    <property type="molecule type" value="Genomic_DNA"/>
</dbReference>
<accession>A0ABQ9ZF97</accession>
<feature type="compositionally biased region" description="Gly residues" evidence="1">
    <location>
        <begin position="107"/>
        <end position="118"/>
    </location>
</feature>
<reference evidence="2 3" key="1">
    <citation type="journal article" date="2023" name="Nucleic Acids Res.">
        <title>The hologenome of Daphnia magna reveals possible DNA methylation and microbiome-mediated evolution of the host genome.</title>
        <authorList>
            <person name="Chaturvedi A."/>
            <person name="Li X."/>
            <person name="Dhandapani V."/>
            <person name="Marshall H."/>
            <person name="Kissane S."/>
            <person name="Cuenca-Cambronero M."/>
            <person name="Asole G."/>
            <person name="Calvet F."/>
            <person name="Ruiz-Romero M."/>
            <person name="Marangio P."/>
            <person name="Guigo R."/>
            <person name="Rago D."/>
            <person name="Mirbahai L."/>
            <person name="Eastwood N."/>
            <person name="Colbourne J.K."/>
            <person name="Zhou J."/>
            <person name="Mallon E."/>
            <person name="Orsini L."/>
        </authorList>
    </citation>
    <scope>NUCLEOTIDE SEQUENCE [LARGE SCALE GENOMIC DNA]</scope>
    <source>
        <strain evidence="2">LRV0_1</strain>
    </source>
</reference>
<gene>
    <name evidence="2" type="ORF">OUZ56_020725</name>
</gene>
<sequence length="132" mass="15315">MTLYPWALAKQQKRAWVDGWTDFKFPPKFRIWNVLPNPSRIGNVHTFPPCFKKYKTRDAWLITSLNQIKSKLNEPKPNAMEIPHSNSEKDPSNQREGTNRGTMRFGGTSGVNWRGGGDVHSFRDNYADESYR</sequence>
<proteinExistence type="predicted"/>
<organism evidence="2 3">
    <name type="scientific">Daphnia magna</name>
    <dbReference type="NCBI Taxonomy" id="35525"/>
    <lineage>
        <taxon>Eukaryota</taxon>
        <taxon>Metazoa</taxon>
        <taxon>Ecdysozoa</taxon>
        <taxon>Arthropoda</taxon>
        <taxon>Crustacea</taxon>
        <taxon>Branchiopoda</taxon>
        <taxon>Diplostraca</taxon>
        <taxon>Cladocera</taxon>
        <taxon>Anomopoda</taxon>
        <taxon>Daphniidae</taxon>
        <taxon>Daphnia</taxon>
    </lineage>
</organism>
<keyword evidence="3" id="KW-1185">Reference proteome</keyword>
<protein>
    <submittedName>
        <fullName evidence="2">Uncharacterized protein</fullName>
    </submittedName>
</protein>
<dbReference type="Proteomes" id="UP001234178">
    <property type="component" value="Unassembled WGS sequence"/>
</dbReference>